<comment type="catalytic activity">
    <reaction evidence="1 10">
        <text>S-ubiquitinyl-[E2 ubiquitin-conjugating enzyme]-L-cysteine + [acceptor protein]-L-lysine = [E2 ubiquitin-conjugating enzyme]-L-cysteine + N(6)-ubiquitinyl-[acceptor protein]-L-lysine.</text>
        <dbReference type="EC" id="2.3.2.27"/>
    </reaction>
</comment>
<dbReference type="GO" id="GO:0061630">
    <property type="term" value="F:ubiquitin protein ligase activity"/>
    <property type="evidence" value="ECO:0007669"/>
    <property type="project" value="UniProtKB-UniRule"/>
</dbReference>
<keyword evidence="6 10" id="KW-0833">Ubl conjugation pathway</keyword>
<dbReference type="InterPro" id="IPR014719">
    <property type="entry name" value="Ribosomal_bL12_C/ClpS-like"/>
</dbReference>
<dbReference type="SUPFAM" id="SSF54736">
    <property type="entry name" value="ClpS-like"/>
    <property type="match status" value="1"/>
</dbReference>
<dbReference type="OMA" id="CDCAIDP"/>
<dbReference type="GeneTree" id="ENSGT00950000183075"/>
<dbReference type="InterPro" id="IPR003769">
    <property type="entry name" value="ClpS_core"/>
</dbReference>
<dbReference type="GO" id="GO:0008270">
    <property type="term" value="F:zinc ion binding"/>
    <property type="evidence" value="ECO:0007669"/>
    <property type="project" value="UniProtKB-UniRule"/>
</dbReference>
<feature type="domain" description="UBR-type" evidence="11">
    <location>
        <begin position="71"/>
        <end position="141"/>
    </location>
</feature>
<dbReference type="GO" id="GO:0016567">
    <property type="term" value="P:protein ubiquitination"/>
    <property type="evidence" value="ECO:0007669"/>
    <property type="project" value="UniProtKB-UniRule"/>
</dbReference>
<comment type="pathway">
    <text evidence="2 10">Protein modification; protein ubiquitination.</text>
</comment>
<dbReference type="STRING" id="109280.ENSHCOP00000015276"/>
<evidence type="ECO:0000256" key="8">
    <source>
        <dbReference type="ARBA" id="ARBA00046341"/>
    </source>
</evidence>
<keyword evidence="7 10" id="KW-0862">Zinc</keyword>
<dbReference type="Gene3D" id="2.10.110.30">
    <property type="match status" value="1"/>
</dbReference>
<dbReference type="InterPro" id="IPR047507">
    <property type="entry name" value="UBR-box_UBR1"/>
</dbReference>
<dbReference type="GO" id="GO:0005737">
    <property type="term" value="C:cytoplasm"/>
    <property type="evidence" value="ECO:0007669"/>
    <property type="project" value="TreeGrafter"/>
</dbReference>
<accession>A0A3Q2YBT7</accession>
<evidence type="ECO:0000256" key="10">
    <source>
        <dbReference type="RuleBase" id="RU366018"/>
    </source>
</evidence>
<comment type="function">
    <text evidence="10">Ubiquitin ligase protein which is a component of the N-end rule pathway. Recognizes and binds to proteins bearing specific N-terminal residues that are destabilizing according to the N-end rule, leading to their ubiquitination and subsequent degradation.</text>
</comment>
<dbReference type="UniPathway" id="UPA00143"/>
<sequence length="366" mass="42099">EWQASTDLKLTLYTYLRKQVPRIFCQKEESNPNEEEEEVERLLLHPLEYFLFGEDPDEGVKKLKQGSSSSQLCGRVFKEGETVYSCDCAIDPTCVLCMDCFQESVHKSHRYKMHASSGGGFCDCGDVEAWKIGPCCSIHDPEAATDMVTDECTLEPQLCERSEMLFRVLLNYFTDFLDWAEDRQLLALLKPEKDNTYACVLYNDEHHSYDHVIYTLQRSVNCDQAEAQNHTALIDKEPLRVEVLHSAVVAHQTLALRLGSWFQKIIGYSGFRQAFCRVALEPNTDQTSICCISRLMLLDATLYKARKIVHELIFCSMLMETEFKRLFAVEFTKLYKDLQNNFIDDDHERSISITALSVQIFTVPTL</sequence>
<evidence type="ECO:0000256" key="5">
    <source>
        <dbReference type="ARBA" id="ARBA00022771"/>
    </source>
</evidence>
<evidence type="ECO:0000256" key="6">
    <source>
        <dbReference type="ARBA" id="ARBA00022786"/>
    </source>
</evidence>
<dbReference type="Ensembl" id="ENSHCOT00000028007.1">
    <property type="protein sequence ID" value="ENSHCOP00000015276.1"/>
    <property type="gene ID" value="ENSHCOG00000018884.1"/>
</dbReference>
<evidence type="ECO:0000313" key="13">
    <source>
        <dbReference type="Proteomes" id="UP000264820"/>
    </source>
</evidence>
<reference evidence="12" key="2">
    <citation type="submission" date="2025-09" db="UniProtKB">
        <authorList>
            <consortium name="Ensembl"/>
        </authorList>
    </citation>
    <scope>IDENTIFICATION</scope>
</reference>
<dbReference type="InterPro" id="IPR039164">
    <property type="entry name" value="UBR1-like"/>
</dbReference>
<dbReference type="GO" id="GO:0000151">
    <property type="term" value="C:ubiquitin ligase complex"/>
    <property type="evidence" value="ECO:0007669"/>
    <property type="project" value="TreeGrafter"/>
</dbReference>
<name>A0A3Q2YBT7_HIPCM</name>
<evidence type="ECO:0000256" key="3">
    <source>
        <dbReference type="ARBA" id="ARBA00022679"/>
    </source>
</evidence>
<dbReference type="Proteomes" id="UP000264820">
    <property type="component" value="Unplaced"/>
</dbReference>
<protein>
    <recommendedName>
        <fullName evidence="10">E3 ubiquitin-protein ligase</fullName>
        <ecNumber evidence="10">2.3.2.27</ecNumber>
    </recommendedName>
</protein>
<feature type="zinc finger region" description="UBR-type" evidence="9">
    <location>
        <begin position="71"/>
        <end position="141"/>
    </location>
</feature>
<dbReference type="Pfam" id="PF02207">
    <property type="entry name" value="zf-UBR"/>
    <property type="match status" value="1"/>
</dbReference>
<reference evidence="12" key="1">
    <citation type="submission" date="2025-08" db="UniProtKB">
        <authorList>
            <consortium name="Ensembl"/>
        </authorList>
    </citation>
    <scope>IDENTIFICATION</scope>
</reference>
<dbReference type="PANTHER" id="PTHR21497">
    <property type="entry name" value="UBIQUITIN LIGASE E3 ALPHA-RELATED"/>
    <property type="match status" value="1"/>
</dbReference>
<keyword evidence="4 10" id="KW-0479">Metal-binding</keyword>
<dbReference type="InterPro" id="IPR003126">
    <property type="entry name" value="Znf_UBR"/>
</dbReference>
<keyword evidence="3 10" id="KW-0808">Transferase</keyword>
<proteinExistence type="inferred from homology"/>
<dbReference type="PANTHER" id="PTHR21497:SF27">
    <property type="entry name" value="E3 UBIQUITIN-PROTEIN LIGASE UBR1"/>
    <property type="match status" value="1"/>
</dbReference>
<evidence type="ECO:0000259" key="11">
    <source>
        <dbReference type="PROSITE" id="PS51157"/>
    </source>
</evidence>
<dbReference type="EC" id="2.3.2.27" evidence="10"/>
<dbReference type="AlphaFoldDB" id="A0A3Q2YBT7"/>
<dbReference type="PROSITE" id="PS51157">
    <property type="entry name" value="ZF_UBR"/>
    <property type="match status" value="1"/>
</dbReference>
<evidence type="ECO:0000313" key="12">
    <source>
        <dbReference type="Ensembl" id="ENSHCOP00000015276.1"/>
    </source>
</evidence>
<dbReference type="CDD" id="cd19678">
    <property type="entry name" value="UBR-box_UBR1"/>
    <property type="match status" value="1"/>
</dbReference>
<keyword evidence="5 10" id="KW-0863">Zinc-finger</keyword>
<dbReference type="Pfam" id="PF02617">
    <property type="entry name" value="ClpS"/>
    <property type="match status" value="1"/>
</dbReference>
<evidence type="ECO:0000256" key="2">
    <source>
        <dbReference type="ARBA" id="ARBA00004906"/>
    </source>
</evidence>
<keyword evidence="13" id="KW-1185">Reference proteome</keyword>
<dbReference type="GO" id="GO:0071596">
    <property type="term" value="P:ubiquitin-dependent protein catabolic process via the N-end rule pathway"/>
    <property type="evidence" value="ECO:0007669"/>
    <property type="project" value="UniProtKB-UniRule"/>
</dbReference>
<organism evidence="12 13">
    <name type="scientific">Hippocampus comes</name>
    <name type="common">Tiger tail seahorse</name>
    <dbReference type="NCBI Taxonomy" id="109280"/>
    <lineage>
        <taxon>Eukaryota</taxon>
        <taxon>Metazoa</taxon>
        <taxon>Chordata</taxon>
        <taxon>Craniata</taxon>
        <taxon>Vertebrata</taxon>
        <taxon>Euteleostomi</taxon>
        <taxon>Actinopterygii</taxon>
        <taxon>Neopterygii</taxon>
        <taxon>Teleostei</taxon>
        <taxon>Neoteleostei</taxon>
        <taxon>Acanthomorphata</taxon>
        <taxon>Syngnathiaria</taxon>
        <taxon>Syngnathiformes</taxon>
        <taxon>Syngnathoidei</taxon>
        <taxon>Syngnathidae</taxon>
        <taxon>Hippocampus</taxon>
    </lineage>
</organism>
<evidence type="ECO:0000256" key="4">
    <source>
        <dbReference type="ARBA" id="ARBA00022723"/>
    </source>
</evidence>
<evidence type="ECO:0000256" key="1">
    <source>
        <dbReference type="ARBA" id="ARBA00000900"/>
    </source>
</evidence>
<dbReference type="SMART" id="SM00396">
    <property type="entry name" value="ZnF_UBR1"/>
    <property type="match status" value="1"/>
</dbReference>
<comment type="similarity">
    <text evidence="8 10">Belongs to the E3 ubiquitin-protein ligase UBR1-like family.</text>
</comment>
<evidence type="ECO:0000256" key="9">
    <source>
        <dbReference type="PROSITE-ProRule" id="PRU00508"/>
    </source>
</evidence>
<dbReference type="FunFam" id="2.10.110.30:FF:000001">
    <property type="entry name" value="E3 ubiquitin-protein ligase UBR2 isoform 1"/>
    <property type="match status" value="1"/>
</dbReference>
<evidence type="ECO:0000256" key="7">
    <source>
        <dbReference type="ARBA" id="ARBA00022833"/>
    </source>
</evidence>
<dbReference type="Gene3D" id="3.30.1390.10">
    <property type="match status" value="1"/>
</dbReference>